<dbReference type="Pfam" id="PF04082">
    <property type="entry name" value="Fungal_trans"/>
    <property type="match status" value="1"/>
</dbReference>
<evidence type="ECO:0000259" key="4">
    <source>
        <dbReference type="PROSITE" id="PS50048"/>
    </source>
</evidence>
<dbReference type="InterPro" id="IPR053187">
    <property type="entry name" value="Notoamide_regulator"/>
</dbReference>
<dbReference type="GO" id="GO:0003677">
    <property type="term" value="F:DNA binding"/>
    <property type="evidence" value="ECO:0007669"/>
    <property type="project" value="InterPro"/>
</dbReference>
<feature type="domain" description="Zn(2)-C6 fungal-type" evidence="4">
    <location>
        <begin position="39"/>
        <end position="69"/>
    </location>
</feature>
<dbReference type="InterPro" id="IPR007219">
    <property type="entry name" value="XnlR_reg_dom"/>
</dbReference>
<dbReference type="EMBL" id="JMSE01001144">
    <property type="protein sequence ID" value="KDN64299.1"/>
    <property type="molecule type" value="Genomic_DNA"/>
</dbReference>
<dbReference type="eggNOG" id="ENOG502SP7J">
    <property type="taxonomic scope" value="Eukaryota"/>
</dbReference>
<dbReference type="PANTHER" id="PTHR47256">
    <property type="entry name" value="ZN(II)2CYS6 TRANSCRIPTION FACTOR (EUROFUNG)-RELATED"/>
    <property type="match status" value="1"/>
</dbReference>
<keyword evidence="2" id="KW-0539">Nucleus</keyword>
<dbReference type="PANTHER" id="PTHR47256:SF1">
    <property type="entry name" value="ZN(II)2CYS6 TRANSCRIPTION FACTOR (EUROFUNG)"/>
    <property type="match status" value="1"/>
</dbReference>
<dbReference type="HOGENOM" id="CLU_007003_1_0_1"/>
<dbReference type="STRING" id="1173701.A0A066X9F1"/>
<name>A0A066X9F1_COLSU</name>
<comment type="caution">
    <text evidence="5">The sequence shown here is derived from an EMBL/GenBank/DDBJ whole genome shotgun (WGS) entry which is preliminary data.</text>
</comment>
<protein>
    <recommendedName>
        <fullName evidence="4">Zn(2)-C6 fungal-type domain-containing protein</fullName>
    </recommendedName>
</protein>
<organism evidence="5 6">
    <name type="scientific">Colletotrichum sublineola</name>
    <name type="common">Sorghum anthracnose fungus</name>
    <dbReference type="NCBI Taxonomy" id="1173701"/>
    <lineage>
        <taxon>Eukaryota</taxon>
        <taxon>Fungi</taxon>
        <taxon>Dikarya</taxon>
        <taxon>Ascomycota</taxon>
        <taxon>Pezizomycotina</taxon>
        <taxon>Sordariomycetes</taxon>
        <taxon>Hypocreomycetidae</taxon>
        <taxon>Glomerellales</taxon>
        <taxon>Glomerellaceae</taxon>
        <taxon>Colletotrichum</taxon>
        <taxon>Colletotrichum graminicola species complex</taxon>
    </lineage>
</organism>
<keyword evidence="1" id="KW-0479">Metal-binding</keyword>
<proteinExistence type="predicted"/>
<dbReference type="Pfam" id="PF00172">
    <property type="entry name" value="Zn_clus"/>
    <property type="match status" value="1"/>
</dbReference>
<dbReference type="OrthoDB" id="426882at2759"/>
<evidence type="ECO:0000256" key="2">
    <source>
        <dbReference type="ARBA" id="ARBA00023242"/>
    </source>
</evidence>
<sequence>MSLPTSEGRKLPRLLPASDTAGGLRVTNPPERRTNVAAACEACRRRKTKCSAKRPRCSECIRRSTDCHYSTGVDETHSQTLKRKYEELLSERKLASQYRNVFDLIRSMHLPEAFKLFERIRAGNSVQMLLQDIDGENRPSPRRWPQGVKTDYERFYHLLQTASEEDAERMLRLLKSEPNVATVLQRIQDADLLLQLHVKPEYRRTYEFPFRKQWPDFLRQLDNTYLQARLYDPNCPSGASTTSTPSCFDMPYSAASLAEPGFSDIRISKWTTVVADESLLTQLLEGYFLHGYPFFHFFHKDLFLADIRTGQTRFCSSLLVNALLAAGSHYLSTILGRNEPWNTTSLCYRFFAEARRLWELEMGGSTLTNLQAALVMNTVYNMDGLDEIGHIYMVQAAKIAHNMHLFSPLPATEWTEMDVARLFTAWGFFQWQATVCFHYYKPPLFEKPPGTELPDPRENASFYSEVYINYPLCKRPYPIHFSFIFFHTMRLCVILNEIAQTRFGGLDKSNLSFQQAIHYYHRLMQWLQDLPPCLAPQNIVLPSHLQLHLHFRYVVTLLFGPSVSSDLRDASVAIEPTHTQTTVQKIMQTSKAGFETVARLYYVRHSFSTYAPVMLQFLSVLGFEYAGAMESVQPPFRSAEESRSSLLLALHGLSEQAQSSFLSNTVFHLLFDTLPTETASSANAHLTLRAAEVDSQTKADYVRAAFPVNMVSINADAEERRLNNLLQRLHVSNQDKHL</sequence>
<dbReference type="Gene3D" id="4.10.240.10">
    <property type="entry name" value="Zn(2)-C6 fungal-type DNA-binding domain"/>
    <property type="match status" value="1"/>
</dbReference>
<dbReference type="AlphaFoldDB" id="A0A066X9F1"/>
<dbReference type="InterPro" id="IPR036864">
    <property type="entry name" value="Zn2-C6_fun-type_DNA-bd_sf"/>
</dbReference>
<dbReference type="SUPFAM" id="SSF57701">
    <property type="entry name" value="Zn2/Cys6 DNA-binding domain"/>
    <property type="match status" value="1"/>
</dbReference>
<evidence type="ECO:0000256" key="3">
    <source>
        <dbReference type="SAM" id="MobiDB-lite"/>
    </source>
</evidence>
<dbReference type="GO" id="GO:0006351">
    <property type="term" value="P:DNA-templated transcription"/>
    <property type="evidence" value="ECO:0007669"/>
    <property type="project" value="InterPro"/>
</dbReference>
<dbReference type="InterPro" id="IPR001138">
    <property type="entry name" value="Zn2Cys6_DnaBD"/>
</dbReference>
<dbReference type="GO" id="GO:0008270">
    <property type="term" value="F:zinc ion binding"/>
    <property type="evidence" value="ECO:0007669"/>
    <property type="project" value="InterPro"/>
</dbReference>
<accession>A0A066X9F1</accession>
<evidence type="ECO:0000313" key="6">
    <source>
        <dbReference type="Proteomes" id="UP000027238"/>
    </source>
</evidence>
<dbReference type="Proteomes" id="UP000027238">
    <property type="component" value="Unassembled WGS sequence"/>
</dbReference>
<dbReference type="PROSITE" id="PS00463">
    <property type="entry name" value="ZN2_CY6_FUNGAL_1"/>
    <property type="match status" value="1"/>
</dbReference>
<dbReference type="GO" id="GO:0000981">
    <property type="term" value="F:DNA-binding transcription factor activity, RNA polymerase II-specific"/>
    <property type="evidence" value="ECO:0007669"/>
    <property type="project" value="InterPro"/>
</dbReference>
<dbReference type="CDD" id="cd00067">
    <property type="entry name" value="GAL4"/>
    <property type="match status" value="1"/>
</dbReference>
<evidence type="ECO:0000256" key="1">
    <source>
        <dbReference type="ARBA" id="ARBA00022723"/>
    </source>
</evidence>
<dbReference type="SMART" id="SM00066">
    <property type="entry name" value="GAL4"/>
    <property type="match status" value="1"/>
</dbReference>
<feature type="region of interest" description="Disordered" evidence="3">
    <location>
        <begin position="1"/>
        <end position="30"/>
    </location>
</feature>
<gene>
    <name evidence="5" type="ORF">CSUB01_08104</name>
</gene>
<keyword evidence="6" id="KW-1185">Reference proteome</keyword>
<evidence type="ECO:0000313" key="5">
    <source>
        <dbReference type="EMBL" id="KDN64299.1"/>
    </source>
</evidence>
<dbReference type="OMA" id="HEYPTFP"/>
<dbReference type="PROSITE" id="PS50048">
    <property type="entry name" value="ZN2_CY6_FUNGAL_2"/>
    <property type="match status" value="1"/>
</dbReference>
<dbReference type="CDD" id="cd12148">
    <property type="entry name" value="fungal_TF_MHR"/>
    <property type="match status" value="1"/>
</dbReference>
<reference evidence="6" key="1">
    <citation type="journal article" date="2014" name="Genome Announc.">
        <title>Draft genome sequence of Colletotrichum sublineola, a destructive pathogen of cultivated sorghum.</title>
        <authorList>
            <person name="Baroncelli R."/>
            <person name="Sanz-Martin J.M."/>
            <person name="Rech G.E."/>
            <person name="Sukno S.A."/>
            <person name="Thon M.R."/>
        </authorList>
    </citation>
    <scope>NUCLEOTIDE SEQUENCE [LARGE SCALE GENOMIC DNA]</scope>
    <source>
        <strain evidence="6">TX430BB</strain>
    </source>
</reference>